<evidence type="ECO:0000313" key="3">
    <source>
        <dbReference type="Proteomes" id="UP000784294"/>
    </source>
</evidence>
<accession>A0A3S5FFX3</accession>
<sequence length="241" mass="26924">MVDAAFSPDGWRRLNVDPHTLPLPSIPRFALASTSFRHCLTPDITVYTANTSQPEDQLPLGRTLYELGFQRTLGPRHKAPEVLLYYLPKGPLPPLIRLHSTLEDPPCHRLMEAISACPLIWDSTSSGVRATIILANDKNVMYRPGVRALDTCPKVEEEDEKEEEEETGKGGVDHSCIDYEYHHSDRVADQSSFNSKQHRSEYLGLNPSQKDIQSVGLNRINATDPLDANLAARVADMLNIL</sequence>
<feature type="region of interest" description="Disordered" evidence="1">
    <location>
        <begin position="154"/>
        <end position="175"/>
    </location>
</feature>
<dbReference type="Proteomes" id="UP000784294">
    <property type="component" value="Unassembled WGS sequence"/>
</dbReference>
<gene>
    <name evidence="2" type="ORF">PXEA_LOCUS27980</name>
</gene>
<name>A0A3S5FFX3_9PLAT</name>
<reference evidence="2" key="1">
    <citation type="submission" date="2018-11" db="EMBL/GenBank/DDBJ databases">
        <authorList>
            <consortium name="Pathogen Informatics"/>
        </authorList>
    </citation>
    <scope>NUCLEOTIDE SEQUENCE</scope>
</reference>
<dbReference type="EMBL" id="CAAALY010247870">
    <property type="protein sequence ID" value="VEL34540.1"/>
    <property type="molecule type" value="Genomic_DNA"/>
</dbReference>
<feature type="compositionally biased region" description="Acidic residues" evidence="1">
    <location>
        <begin position="156"/>
        <end position="166"/>
    </location>
</feature>
<evidence type="ECO:0000256" key="1">
    <source>
        <dbReference type="SAM" id="MobiDB-lite"/>
    </source>
</evidence>
<comment type="caution">
    <text evidence="2">The sequence shown here is derived from an EMBL/GenBank/DDBJ whole genome shotgun (WGS) entry which is preliminary data.</text>
</comment>
<organism evidence="2 3">
    <name type="scientific">Protopolystoma xenopodis</name>
    <dbReference type="NCBI Taxonomy" id="117903"/>
    <lineage>
        <taxon>Eukaryota</taxon>
        <taxon>Metazoa</taxon>
        <taxon>Spiralia</taxon>
        <taxon>Lophotrochozoa</taxon>
        <taxon>Platyhelminthes</taxon>
        <taxon>Monogenea</taxon>
        <taxon>Polyopisthocotylea</taxon>
        <taxon>Polystomatidea</taxon>
        <taxon>Polystomatidae</taxon>
        <taxon>Protopolystoma</taxon>
    </lineage>
</organism>
<evidence type="ECO:0000313" key="2">
    <source>
        <dbReference type="EMBL" id="VEL34540.1"/>
    </source>
</evidence>
<protein>
    <submittedName>
        <fullName evidence="2">Uncharacterized protein</fullName>
    </submittedName>
</protein>
<proteinExistence type="predicted"/>
<dbReference type="AlphaFoldDB" id="A0A3S5FFX3"/>
<keyword evidence="3" id="KW-1185">Reference proteome</keyword>